<evidence type="ECO:0000313" key="2">
    <source>
        <dbReference type="Proteomes" id="UP000789342"/>
    </source>
</evidence>
<comment type="caution">
    <text evidence="1">The sequence shown here is derived from an EMBL/GenBank/DDBJ whole genome shotgun (WGS) entry which is preliminary data.</text>
</comment>
<organism evidence="1 2">
    <name type="scientific">Acaulospora morrowiae</name>
    <dbReference type="NCBI Taxonomy" id="94023"/>
    <lineage>
        <taxon>Eukaryota</taxon>
        <taxon>Fungi</taxon>
        <taxon>Fungi incertae sedis</taxon>
        <taxon>Mucoromycota</taxon>
        <taxon>Glomeromycotina</taxon>
        <taxon>Glomeromycetes</taxon>
        <taxon>Diversisporales</taxon>
        <taxon>Acaulosporaceae</taxon>
        <taxon>Acaulospora</taxon>
    </lineage>
</organism>
<dbReference type="Proteomes" id="UP000789342">
    <property type="component" value="Unassembled WGS sequence"/>
</dbReference>
<proteinExistence type="predicted"/>
<reference evidence="1" key="1">
    <citation type="submission" date="2021-06" db="EMBL/GenBank/DDBJ databases">
        <authorList>
            <person name="Kallberg Y."/>
            <person name="Tangrot J."/>
            <person name="Rosling A."/>
        </authorList>
    </citation>
    <scope>NUCLEOTIDE SEQUENCE</scope>
    <source>
        <strain evidence="1">CL551</strain>
    </source>
</reference>
<gene>
    <name evidence="1" type="ORF">AMORRO_LOCUS7361</name>
</gene>
<dbReference type="AlphaFoldDB" id="A0A9N9GBT2"/>
<keyword evidence="2" id="KW-1185">Reference proteome</keyword>
<protein>
    <submittedName>
        <fullName evidence="1">15513_t:CDS:1</fullName>
    </submittedName>
</protein>
<name>A0A9N9GBT2_9GLOM</name>
<sequence>MSQLPTPTLLTKVEWNGKTTWQRLEIFIEALKSPLKHKIAERIETLPDKEIITYNDDYLSKYIMDGNKYQVQRAMWNSEGNKLFIILKLNEENPDRTEHREIIGEIQIYYSVNAKDTYENTIKLHAILINYAIPLVHDGSPVIILEYIENQNQHDYPNENLSEEVIITRIALREQQRCCDNHPHISSTLKFVSDNSSKG</sequence>
<accession>A0A9N9GBT2</accession>
<dbReference type="EMBL" id="CAJVPV010005468">
    <property type="protein sequence ID" value="CAG8591368.1"/>
    <property type="molecule type" value="Genomic_DNA"/>
</dbReference>
<evidence type="ECO:0000313" key="1">
    <source>
        <dbReference type="EMBL" id="CAG8591368.1"/>
    </source>
</evidence>